<dbReference type="AlphaFoldDB" id="A0A0J6IKD7"/>
<dbReference type="PANTHER" id="PTHR35563">
    <property type="entry name" value="BARREL METAL-DEPENDENT HYDROLASE, PUTATIVE (AFU_ORTHOLOGUE AFUA_1G16240)-RELATED"/>
    <property type="match status" value="1"/>
</dbReference>
<evidence type="ECO:0000313" key="2">
    <source>
        <dbReference type="EMBL" id="KMM72402.1"/>
    </source>
</evidence>
<evidence type="ECO:0000313" key="3">
    <source>
        <dbReference type="Proteomes" id="UP000054567"/>
    </source>
</evidence>
<evidence type="ECO:0000259" key="1">
    <source>
        <dbReference type="Pfam" id="PF04909"/>
    </source>
</evidence>
<feature type="domain" description="Amidohydrolase-related" evidence="1">
    <location>
        <begin position="15"/>
        <end position="289"/>
    </location>
</feature>
<dbReference type="VEuPathDB" id="FungiDB:CPAG_08696"/>
<dbReference type="SUPFAM" id="SSF51556">
    <property type="entry name" value="Metallo-dependent hydrolases"/>
    <property type="match status" value="1"/>
</dbReference>
<proteinExistence type="predicted"/>
<gene>
    <name evidence="2" type="ORF">CPAG_08696</name>
</gene>
<dbReference type="Gene3D" id="3.20.20.140">
    <property type="entry name" value="Metal-dependent hydrolases"/>
    <property type="match status" value="1"/>
</dbReference>
<dbReference type="PANTHER" id="PTHR35563:SF2">
    <property type="entry name" value="BARREL METAL-DEPENDENT HYDROLASE, PUTATIVE (AFU_ORTHOLOGUE AFUA_1G16240)-RELATED"/>
    <property type="match status" value="1"/>
</dbReference>
<accession>A0A0J6IKD7</accession>
<organism evidence="2 3">
    <name type="scientific">Coccidioides posadasii RMSCC 3488</name>
    <dbReference type="NCBI Taxonomy" id="454284"/>
    <lineage>
        <taxon>Eukaryota</taxon>
        <taxon>Fungi</taxon>
        <taxon>Dikarya</taxon>
        <taxon>Ascomycota</taxon>
        <taxon>Pezizomycotina</taxon>
        <taxon>Eurotiomycetes</taxon>
        <taxon>Eurotiomycetidae</taxon>
        <taxon>Onygenales</taxon>
        <taxon>Onygenaceae</taxon>
        <taxon>Coccidioides</taxon>
    </lineage>
</organism>
<dbReference type="OrthoDB" id="2135488at2759"/>
<dbReference type="Proteomes" id="UP000054567">
    <property type="component" value="Unassembled WGS sequence"/>
</dbReference>
<keyword evidence="2" id="KW-0378">Hydrolase</keyword>
<protein>
    <submittedName>
        <fullName evidence="2">Amidohydrolase 2</fullName>
    </submittedName>
</protein>
<dbReference type="GO" id="GO:0016787">
    <property type="term" value="F:hydrolase activity"/>
    <property type="evidence" value="ECO:0007669"/>
    <property type="project" value="UniProtKB-KW"/>
</dbReference>
<dbReference type="InterPro" id="IPR006680">
    <property type="entry name" value="Amidohydro-rel"/>
</dbReference>
<dbReference type="EMBL" id="DS268114">
    <property type="protein sequence ID" value="KMM72402.1"/>
    <property type="molecule type" value="Genomic_DNA"/>
</dbReference>
<name>A0A0J6IKD7_COCPO</name>
<dbReference type="InterPro" id="IPR052358">
    <property type="entry name" value="Aro_Compnd_Degr_Hydrolases"/>
</dbReference>
<dbReference type="Pfam" id="PF04909">
    <property type="entry name" value="Amidohydro_2"/>
    <property type="match status" value="1"/>
</dbReference>
<sequence length="309" mass="34634">MAASNPQTGLSPNAWDSHMHIVDPDRYPLAPDAQYKPQTHTLSEAMEFESSVGISNIVLVQPSIYGYDNSCLLEGLREIGPQHGRGIVTIDPQSIRPEKLLEWHRLGVCGVRLNLQSVDKQLTPEELAESVRQHARAIFHLNWVLQLYIPLSSVPALLSVVPDLGVRICFDHFSSPALPSTDVDPASFDPYSLSGFSELVSLLRQGRTYVKISAPYRLGDDPELKFLGVIAKELLRVAPERLVFATDWPHTRFEGLDIKPFIAKCLHWCGGNTELVHKLFRRNAEELWELWKEGLLNAMSSPLLAWVIG</sequence>
<reference evidence="3" key="2">
    <citation type="journal article" date="2009" name="Genome Res.">
        <title>Comparative genomic analyses of the human fungal pathogens Coccidioides and their relatives.</title>
        <authorList>
            <person name="Sharpton T.J."/>
            <person name="Stajich J.E."/>
            <person name="Rounsley S.D."/>
            <person name="Gardner M.J."/>
            <person name="Wortman J.R."/>
            <person name="Jordar V.S."/>
            <person name="Maiti R."/>
            <person name="Kodira C.D."/>
            <person name="Neafsey D.E."/>
            <person name="Zeng Q."/>
            <person name="Hung C.-Y."/>
            <person name="McMahan C."/>
            <person name="Muszewska A."/>
            <person name="Grynberg M."/>
            <person name="Mandel M.A."/>
            <person name="Kellner E.M."/>
            <person name="Barker B.M."/>
            <person name="Galgiani J.N."/>
            <person name="Orbach M.J."/>
            <person name="Kirkland T.N."/>
            <person name="Cole G.T."/>
            <person name="Henn M.R."/>
            <person name="Birren B.W."/>
            <person name="Taylor J.W."/>
        </authorList>
    </citation>
    <scope>NUCLEOTIDE SEQUENCE [LARGE SCALE GENOMIC DNA]</scope>
    <source>
        <strain evidence="3">RMSCC 3488</strain>
    </source>
</reference>
<dbReference type="InterPro" id="IPR032466">
    <property type="entry name" value="Metal_Hydrolase"/>
</dbReference>
<reference evidence="3" key="3">
    <citation type="journal article" date="2010" name="Genome Res.">
        <title>Population genomic sequencing of Coccidioides fungi reveals recent hybridization and transposon control.</title>
        <authorList>
            <person name="Neafsey D.E."/>
            <person name="Barker B.M."/>
            <person name="Sharpton T.J."/>
            <person name="Stajich J.E."/>
            <person name="Park D.J."/>
            <person name="Whiston E."/>
            <person name="Hung C.-Y."/>
            <person name="McMahan C."/>
            <person name="White J."/>
            <person name="Sykes S."/>
            <person name="Heiman D."/>
            <person name="Young S."/>
            <person name="Zeng Q."/>
            <person name="Abouelleil A."/>
            <person name="Aftuck L."/>
            <person name="Bessette D."/>
            <person name="Brown A."/>
            <person name="FitzGerald M."/>
            <person name="Lui A."/>
            <person name="Macdonald J.P."/>
            <person name="Priest M."/>
            <person name="Orbach M.J."/>
            <person name="Galgiani J.N."/>
            <person name="Kirkland T.N."/>
            <person name="Cole G.T."/>
            <person name="Birren B.W."/>
            <person name="Henn M.R."/>
            <person name="Taylor J.W."/>
            <person name="Rounsley S.D."/>
        </authorList>
    </citation>
    <scope>NUCLEOTIDE SEQUENCE [LARGE SCALE GENOMIC DNA]</scope>
    <source>
        <strain evidence="3">RMSCC 3488</strain>
    </source>
</reference>
<reference evidence="2 3" key="1">
    <citation type="submission" date="2007-06" db="EMBL/GenBank/DDBJ databases">
        <title>The Genome Sequence of Coccidioides posadasii RMSCC_3488.</title>
        <authorList>
            <consortium name="Coccidioides Genome Resources Consortium"/>
            <consortium name="The Broad Institute Genome Sequencing Platform"/>
            <person name="Henn M.R."/>
            <person name="Sykes S."/>
            <person name="Young S."/>
            <person name="Jaffe D."/>
            <person name="Berlin A."/>
            <person name="Alvarez P."/>
            <person name="Butler J."/>
            <person name="Gnerre S."/>
            <person name="Grabherr M."/>
            <person name="Mauceli E."/>
            <person name="Brockman W."/>
            <person name="Kodira C."/>
            <person name="Alvarado L."/>
            <person name="Zeng Q."/>
            <person name="Crawford M."/>
            <person name="Antoine C."/>
            <person name="Devon K."/>
            <person name="Galgiani J."/>
            <person name="Orsborn K."/>
            <person name="Lewis M.L."/>
            <person name="Nusbaum C."/>
            <person name="Galagan J."/>
            <person name="Birren B."/>
        </authorList>
    </citation>
    <scope>NUCLEOTIDE SEQUENCE [LARGE SCALE GENOMIC DNA]</scope>
    <source>
        <strain evidence="2 3">RMSCC 3488</strain>
    </source>
</reference>